<dbReference type="InterPro" id="IPR049279">
    <property type="entry name" value="DUF3108-like"/>
</dbReference>
<feature type="chain" id="PRO_5041953922" description="DUF3108 domain-containing protein" evidence="1">
    <location>
        <begin position="21"/>
        <end position="230"/>
    </location>
</feature>
<organism evidence="3 4">
    <name type="scientific">Cerina litoralis</name>
    <dbReference type="NCBI Taxonomy" id="2874477"/>
    <lineage>
        <taxon>Bacteria</taxon>
        <taxon>Pseudomonadati</taxon>
        <taxon>Bacteroidota</taxon>
        <taxon>Flavobacteriia</taxon>
        <taxon>Flavobacteriales</taxon>
        <taxon>Flavobacteriaceae</taxon>
        <taxon>Cerina</taxon>
    </lineage>
</organism>
<reference evidence="3" key="1">
    <citation type="submission" date="2023-02" db="EMBL/GenBank/DDBJ databases">
        <title>Genome of Flavobacteriaceae gen. nov. sp. strain F89.</title>
        <authorList>
            <person name="Wang Y."/>
        </authorList>
    </citation>
    <scope>NUCLEOTIDE SEQUENCE</scope>
    <source>
        <strain evidence="3">F89</strain>
    </source>
</reference>
<dbReference type="Pfam" id="PF21347">
    <property type="entry name" value="DUF3108_like"/>
    <property type="match status" value="1"/>
</dbReference>
<feature type="domain" description="DUF3108" evidence="2">
    <location>
        <begin position="32"/>
        <end position="225"/>
    </location>
</feature>
<accession>A0AAE3EUD9</accession>
<feature type="signal peptide" evidence="1">
    <location>
        <begin position="1"/>
        <end position="20"/>
    </location>
</feature>
<proteinExistence type="predicted"/>
<sequence>MKNLGILFFALLLSQYTAIAQKDCNTFYPFTMGSTFQMTSYDAKGKPAAIVDYVVTKVSQSDGKEIATVASTIKDEDGKSIADTTFDVSCDGELISMDFKSMVNPQIFEQYKDMDVKMSGTNLEFPNNLSAGQSLPDASLQIQISMGGINMNVDTTIQNRKVEGTENITTPAGSFDCYVITYDSAVKAAGINQTTHAKQWLAKGVGMVKQENYNKKGKVSSSSVLTKFSK</sequence>
<dbReference type="AlphaFoldDB" id="A0AAE3EUD9"/>
<evidence type="ECO:0000313" key="4">
    <source>
        <dbReference type="Proteomes" id="UP001200642"/>
    </source>
</evidence>
<gene>
    <name evidence="3" type="ORF">K8352_03580</name>
</gene>
<dbReference type="RefSeq" id="WP_317900963.1">
    <property type="nucleotide sequence ID" value="NZ_JAIRBC010000004.1"/>
</dbReference>
<comment type="caution">
    <text evidence="3">The sequence shown here is derived from an EMBL/GenBank/DDBJ whole genome shotgun (WGS) entry which is preliminary data.</text>
</comment>
<evidence type="ECO:0000256" key="1">
    <source>
        <dbReference type="SAM" id="SignalP"/>
    </source>
</evidence>
<evidence type="ECO:0000313" key="3">
    <source>
        <dbReference type="EMBL" id="MCG2459817.1"/>
    </source>
</evidence>
<evidence type="ECO:0000259" key="2">
    <source>
        <dbReference type="Pfam" id="PF21347"/>
    </source>
</evidence>
<protein>
    <recommendedName>
        <fullName evidence="2">DUF3108 domain-containing protein</fullName>
    </recommendedName>
</protein>
<keyword evidence="1" id="KW-0732">Signal</keyword>
<dbReference type="EMBL" id="JAIRBC010000004">
    <property type="protein sequence ID" value="MCG2459817.1"/>
    <property type="molecule type" value="Genomic_DNA"/>
</dbReference>
<dbReference type="Proteomes" id="UP001200642">
    <property type="component" value="Unassembled WGS sequence"/>
</dbReference>
<name>A0AAE3EUD9_9FLAO</name>
<keyword evidence="4" id="KW-1185">Reference proteome</keyword>
<dbReference type="Gene3D" id="2.40.360.20">
    <property type="match status" value="1"/>
</dbReference>